<sequence length="170" mass="20401">MNETPGKTVYFDEYSHRENITEQSYEVYPLSFLLVLFQGAILTILWLWYQGKRFGPIYVVRKETVRFGDEGIRAISAWYLRGKRYADSLVIQADYVKVLLQEQWYIPYQAKWTDISDQLAKRWTTMSKRDIDRFLVGISTVLQKGRLNKQEYLLWSKRIDRLRIEVEENE</sequence>
<evidence type="ECO:0008006" key="4">
    <source>
        <dbReference type="Google" id="ProtNLM"/>
    </source>
</evidence>
<feature type="transmembrane region" description="Helical" evidence="1">
    <location>
        <begin position="27"/>
        <end position="49"/>
    </location>
</feature>
<keyword evidence="1" id="KW-1133">Transmembrane helix</keyword>
<keyword evidence="3" id="KW-1185">Reference proteome</keyword>
<proteinExistence type="predicted"/>
<evidence type="ECO:0000313" key="2">
    <source>
        <dbReference type="EMBL" id="MDY0408892.1"/>
    </source>
</evidence>
<organism evidence="2 3">
    <name type="scientific">Paracerasibacillus soli</name>
    <dbReference type="NCBI Taxonomy" id="480284"/>
    <lineage>
        <taxon>Bacteria</taxon>
        <taxon>Bacillati</taxon>
        <taxon>Bacillota</taxon>
        <taxon>Bacilli</taxon>
        <taxon>Bacillales</taxon>
        <taxon>Bacillaceae</taxon>
        <taxon>Paracerasibacillus</taxon>
    </lineage>
</organism>
<name>A0ABU5CR90_9BACI</name>
<keyword evidence="1" id="KW-0472">Membrane</keyword>
<evidence type="ECO:0000256" key="1">
    <source>
        <dbReference type="SAM" id="Phobius"/>
    </source>
</evidence>
<accession>A0ABU5CR90</accession>
<comment type="caution">
    <text evidence="2">The sequence shown here is derived from an EMBL/GenBank/DDBJ whole genome shotgun (WGS) entry which is preliminary data.</text>
</comment>
<gene>
    <name evidence="2" type="ORF">RWD45_10460</name>
</gene>
<dbReference type="RefSeq" id="WP_320379594.1">
    <property type="nucleotide sequence ID" value="NZ_JAWDIQ010000001.1"/>
</dbReference>
<evidence type="ECO:0000313" key="3">
    <source>
        <dbReference type="Proteomes" id="UP001275315"/>
    </source>
</evidence>
<keyword evidence="1" id="KW-0812">Transmembrane</keyword>
<protein>
    <recommendedName>
        <fullName evidence="4">DUF4129 domain-containing protein</fullName>
    </recommendedName>
</protein>
<dbReference type="Proteomes" id="UP001275315">
    <property type="component" value="Unassembled WGS sequence"/>
</dbReference>
<dbReference type="EMBL" id="JAWDIQ010000001">
    <property type="protein sequence ID" value="MDY0408892.1"/>
    <property type="molecule type" value="Genomic_DNA"/>
</dbReference>
<reference evidence="2 3" key="1">
    <citation type="submission" date="2023-10" db="EMBL/GenBank/DDBJ databases">
        <title>Virgibacillus soli CC-YMP-6 genome.</title>
        <authorList>
            <person name="Miliotis G."/>
            <person name="Sengupta P."/>
            <person name="Hameed A."/>
            <person name="Chuvochina M."/>
            <person name="Mcdonagh F."/>
            <person name="Simpson A.C."/>
            <person name="Singh N.K."/>
            <person name="Rekha P.D."/>
            <person name="Raman K."/>
            <person name="Hugenholtz P."/>
            <person name="Venkateswaran K."/>
        </authorList>
    </citation>
    <scope>NUCLEOTIDE SEQUENCE [LARGE SCALE GENOMIC DNA]</scope>
    <source>
        <strain evidence="2 3">CC-YMP-6</strain>
    </source>
</reference>